<evidence type="ECO:0000256" key="5">
    <source>
        <dbReference type="ARBA" id="ARBA00023163"/>
    </source>
</evidence>
<reference evidence="9" key="2">
    <citation type="journal article" date="2024" name="Plant">
        <title>Genomic evolution and insights into agronomic trait innovations of Sesamum species.</title>
        <authorList>
            <person name="Miao H."/>
            <person name="Wang L."/>
            <person name="Qu L."/>
            <person name="Liu H."/>
            <person name="Sun Y."/>
            <person name="Le M."/>
            <person name="Wang Q."/>
            <person name="Wei S."/>
            <person name="Zheng Y."/>
            <person name="Lin W."/>
            <person name="Duan Y."/>
            <person name="Cao H."/>
            <person name="Xiong S."/>
            <person name="Wang X."/>
            <person name="Wei L."/>
            <person name="Li C."/>
            <person name="Ma Q."/>
            <person name="Ju M."/>
            <person name="Zhao R."/>
            <person name="Li G."/>
            <person name="Mu C."/>
            <person name="Tian Q."/>
            <person name="Mei H."/>
            <person name="Zhang T."/>
            <person name="Gao T."/>
            <person name="Zhang H."/>
        </authorList>
    </citation>
    <scope>NUCLEOTIDE SEQUENCE</scope>
    <source>
        <strain evidence="9">G02</strain>
    </source>
</reference>
<evidence type="ECO:0000256" key="2">
    <source>
        <dbReference type="ARBA" id="ARBA00022737"/>
    </source>
</evidence>
<reference evidence="9" key="1">
    <citation type="submission" date="2020-06" db="EMBL/GenBank/DDBJ databases">
        <authorList>
            <person name="Li T."/>
            <person name="Hu X."/>
            <person name="Zhang T."/>
            <person name="Song X."/>
            <person name="Zhang H."/>
            <person name="Dai N."/>
            <person name="Sheng W."/>
            <person name="Hou X."/>
            <person name="Wei L."/>
        </authorList>
    </citation>
    <scope>NUCLEOTIDE SEQUENCE</scope>
    <source>
        <strain evidence="9">G02</strain>
        <tissue evidence="9">Leaf</tissue>
    </source>
</reference>
<evidence type="ECO:0000256" key="6">
    <source>
        <dbReference type="ARBA" id="ARBA00023242"/>
    </source>
</evidence>
<dbReference type="GO" id="GO:0003700">
    <property type="term" value="F:DNA-binding transcription factor activity"/>
    <property type="evidence" value="ECO:0007669"/>
    <property type="project" value="InterPro"/>
</dbReference>
<keyword evidence="6" id="KW-0539">Nucleus</keyword>
<comment type="caution">
    <text evidence="9">The sequence shown here is derived from an EMBL/GenBank/DDBJ whole genome shotgun (WGS) entry which is preliminary data.</text>
</comment>
<evidence type="ECO:0000256" key="7">
    <source>
        <dbReference type="SAM" id="MobiDB-lite"/>
    </source>
</evidence>
<evidence type="ECO:0000313" key="9">
    <source>
        <dbReference type="EMBL" id="KAL0350847.1"/>
    </source>
</evidence>
<dbReference type="FunFam" id="2.20.25.80:FF:000006">
    <property type="entry name" value="WRKY transcription factor"/>
    <property type="match status" value="1"/>
</dbReference>
<name>A0AAW2P759_SESRA</name>
<feature type="domain" description="WRKY" evidence="8">
    <location>
        <begin position="62"/>
        <end position="126"/>
    </location>
</feature>
<dbReference type="Gene3D" id="2.20.25.80">
    <property type="entry name" value="WRKY domain"/>
    <property type="match status" value="1"/>
</dbReference>
<dbReference type="PANTHER" id="PTHR31221:SF360">
    <property type="entry name" value="WRKY DOMAIN-CONTAINING PROTEIN"/>
    <property type="match status" value="1"/>
</dbReference>
<dbReference type="Pfam" id="PF03106">
    <property type="entry name" value="WRKY"/>
    <property type="match status" value="1"/>
</dbReference>
<dbReference type="InterPro" id="IPR003657">
    <property type="entry name" value="WRKY_dom"/>
</dbReference>
<comment type="subcellular location">
    <subcellularLocation>
        <location evidence="1">Nucleus</location>
    </subcellularLocation>
</comment>
<dbReference type="GO" id="GO:0043565">
    <property type="term" value="F:sequence-specific DNA binding"/>
    <property type="evidence" value="ECO:0007669"/>
    <property type="project" value="InterPro"/>
</dbReference>
<dbReference type="SMART" id="SM00774">
    <property type="entry name" value="WRKY"/>
    <property type="match status" value="1"/>
</dbReference>
<dbReference type="SUPFAM" id="SSF118290">
    <property type="entry name" value="WRKY DNA-binding domain"/>
    <property type="match status" value="1"/>
</dbReference>
<dbReference type="InterPro" id="IPR036576">
    <property type="entry name" value="WRKY_dom_sf"/>
</dbReference>
<accession>A0AAW2P759</accession>
<keyword evidence="2" id="KW-0677">Repeat</keyword>
<keyword evidence="3" id="KW-0805">Transcription regulation</keyword>
<evidence type="ECO:0000256" key="3">
    <source>
        <dbReference type="ARBA" id="ARBA00023015"/>
    </source>
</evidence>
<dbReference type="EMBL" id="JACGWJ010000018">
    <property type="protein sequence ID" value="KAL0350847.1"/>
    <property type="molecule type" value="Genomic_DNA"/>
</dbReference>
<keyword evidence="4" id="KW-0238">DNA-binding</keyword>
<sequence>MQMQAELQRSSSTATAEPLANNLSLRPETLAQPTNPVPTEPESSKIESSEVSQSDSKAASVAGDKPASDGYNWRKYGQKHVKASECPRSYYKCTHPNCPVKKKVERSFDGRISEIIYKGQHNHDPPQSNKRGKDSSQAKPVLIPKLQLK</sequence>
<feature type="region of interest" description="Disordered" evidence="7">
    <location>
        <begin position="1"/>
        <end position="76"/>
    </location>
</feature>
<keyword evidence="5" id="KW-0804">Transcription</keyword>
<dbReference type="AlphaFoldDB" id="A0AAW2P759"/>
<evidence type="ECO:0000256" key="1">
    <source>
        <dbReference type="ARBA" id="ARBA00004123"/>
    </source>
</evidence>
<gene>
    <name evidence="9" type="ORF">Sradi_4233900</name>
</gene>
<dbReference type="PANTHER" id="PTHR31221">
    <property type="entry name" value="WRKY TRANSCRIPTION FACTOR PROTEIN 1-RELATED"/>
    <property type="match status" value="1"/>
</dbReference>
<protein>
    <submittedName>
        <fullName evidence="9">WRKY transcription factor 4</fullName>
    </submittedName>
</protein>
<evidence type="ECO:0000256" key="4">
    <source>
        <dbReference type="ARBA" id="ARBA00023125"/>
    </source>
</evidence>
<organism evidence="9">
    <name type="scientific">Sesamum radiatum</name>
    <name type="common">Black benniseed</name>
    <dbReference type="NCBI Taxonomy" id="300843"/>
    <lineage>
        <taxon>Eukaryota</taxon>
        <taxon>Viridiplantae</taxon>
        <taxon>Streptophyta</taxon>
        <taxon>Embryophyta</taxon>
        <taxon>Tracheophyta</taxon>
        <taxon>Spermatophyta</taxon>
        <taxon>Magnoliopsida</taxon>
        <taxon>eudicotyledons</taxon>
        <taxon>Gunneridae</taxon>
        <taxon>Pentapetalae</taxon>
        <taxon>asterids</taxon>
        <taxon>lamiids</taxon>
        <taxon>Lamiales</taxon>
        <taxon>Pedaliaceae</taxon>
        <taxon>Sesamum</taxon>
    </lineage>
</organism>
<dbReference type="GO" id="GO:0005634">
    <property type="term" value="C:nucleus"/>
    <property type="evidence" value="ECO:0007669"/>
    <property type="project" value="UniProtKB-SubCell"/>
</dbReference>
<feature type="compositionally biased region" description="Polar residues" evidence="7">
    <location>
        <begin position="1"/>
        <end position="15"/>
    </location>
</feature>
<dbReference type="InterPro" id="IPR044810">
    <property type="entry name" value="WRKY_plant"/>
</dbReference>
<evidence type="ECO:0000259" key="8">
    <source>
        <dbReference type="PROSITE" id="PS50811"/>
    </source>
</evidence>
<feature type="region of interest" description="Disordered" evidence="7">
    <location>
        <begin position="117"/>
        <end position="149"/>
    </location>
</feature>
<dbReference type="PROSITE" id="PS50811">
    <property type="entry name" value="WRKY"/>
    <property type="match status" value="1"/>
</dbReference>
<proteinExistence type="predicted"/>